<keyword evidence="2" id="KW-0813">Transport</keyword>
<accession>A0A6M0RKH3</accession>
<comment type="similarity">
    <text evidence="1 4">Belongs to the bacterial solute-binding protein 3 family.</text>
</comment>
<dbReference type="InterPro" id="IPR018313">
    <property type="entry name" value="SBP_3_CS"/>
</dbReference>
<dbReference type="RefSeq" id="WP_163667615.1">
    <property type="nucleotide sequence ID" value="NZ_QXHD01000004.1"/>
</dbReference>
<evidence type="ECO:0000256" key="5">
    <source>
        <dbReference type="SAM" id="SignalP"/>
    </source>
</evidence>
<organism evidence="7 8">
    <name type="scientific">Adonisia turfae CCMR0081</name>
    <dbReference type="NCBI Taxonomy" id="2292702"/>
    <lineage>
        <taxon>Bacteria</taxon>
        <taxon>Bacillati</taxon>
        <taxon>Cyanobacteriota</taxon>
        <taxon>Adonisia</taxon>
        <taxon>Adonisia turfae</taxon>
    </lineage>
</organism>
<dbReference type="PANTHER" id="PTHR30085:SF7">
    <property type="entry name" value="AMINO-ACID ABC TRANSPORTER-BINDING PROTEIN YHDW-RELATED"/>
    <property type="match status" value="1"/>
</dbReference>
<reference evidence="7 8" key="1">
    <citation type="journal article" date="2020" name="Microb. Ecol.">
        <title>Ecogenomics of the Marine Benthic Filamentous Cyanobacterium Adonisia.</title>
        <authorList>
            <person name="Walter J.M."/>
            <person name="Coutinho F.H."/>
            <person name="Leomil L."/>
            <person name="Hargreaves P.I."/>
            <person name="Campeao M.E."/>
            <person name="Vieira V.V."/>
            <person name="Silva B.S."/>
            <person name="Fistarol G.O."/>
            <person name="Salomon P.S."/>
            <person name="Sawabe T."/>
            <person name="Mino S."/>
            <person name="Hosokawa M."/>
            <person name="Miyashita H."/>
            <person name="Maruyama F."/>
            <person name="van Verk M.C."/>
            <person name="Dutilh B.E."/>
            <person name="Thompson C.C."/>
            <person name="Thompson F.L."/>
        </authorList>
    </citation>
    <scope>NUCLEOTIDE SEQUENCE [LARGE SCALE GENOMIC DNA]</scope>
    <source>
        <strain evidence="7 8">CCMR0081</strain>
    </source>
</reference>
<evidence type="ECO:0000256" key="3">
    <source>
        <dbReference type="ARBA" id="ARBA00022729"/>
    </source>
</evidence>
<dbReference type="InterPro" id="IPR051455">
    <property type="entry name" value="Bact_solute-bind_prot3"/>
</dbReference>
<protein>
    <submittedName>
        <fullName evidence="7">Amino acid ABC transporter substrate-binding protein</fullName>
    </submittedName>
</protein>
<keyword evidence="3 5" id="KW-0732">Signal</keyword>
<sequence length="364" mass="39039">MAKRGSSLAALLAVALPLAACGGAQDAVDTATDAAGDAVDTVSSAVSGGSRLETVLSRGTLNCGVDGGIPGFSFVDESGTYSGLDVDVCKAVAAALFDDPEAIEYRRLDSTERFEALKGGEVDMLSRNTTWTISRDTSVGMEFAPTTFFDGQGMLVRADSGVETLEDMEGLSICVETGTTTELNLTDQFRQRGVSFEPVVFQDADAGYAAYDEGRCEGFTSDKSQLIARRSTLSEPDAHVLLDVTMSKEPLGPVTINNDSAWFDTVKWVTYGLIQAEEFGLTSENIEEAVNSEDPNILRFVGAEGTLGDDMGLPNDFMLRAIKHVGNYGEIFERNLGKESQFELDRGQNALWTDGGLMYAPPFR</sequence>
<dbReference type="InterPro" id="IPR001638">
    <property type="entry name" value="Solute-binding_3/MltF_N"/>
</dbReference>
<dbReference type="AlphaFoldDB" id="A0A6M0RKH3"/>
<evidence type="ECO:0000313" key="7">
    <source>
        <dbReference type="EMBL" id="NEZ56292.1"/>
    </source>
</evidence>
<evidence type="ECO:0000256" key="1">
    <source>
        <dbReference type="ARBA" id="ARBA00010333"/>
    </source>
</evidence>
<name>A0A6M0RKH3_9CYAN</name>
<dbReference type="GO" id="GO:0006865">
    <property type="term" value="P:amino acid transport"/>
    <property type="evidence" value="ECO:0007669"/>
    <property type="project" value="TreeGrafter"/>
</dbReference>
<evidence type="ECO:0000259" key="6">
    <source>
        <dbReference type="SMART" id="SM00062"/>
    </source>
</evidence>
<dbReference type="Pfam" id="PF00497">
    <property type="entry name" value="SBP_bac_3"/>
    <property type="match status" value="1"/>
</dbReference>
<dbReference type="PANTHER" id="PTHR30085">
    <property type="entry name" value="AMINO ACID ABC TRANSPORTER PERMEASE"/>
    <property type="match status" value="1"/>
</dbReference>
<feature type="domain" description="Solute-binding protein family 3/N-terminal" evidence="6">
    <location>
        <begin position="60"/>
        <end position="289"/>
    </location>
</feature>
<evidence type="ECO:0000256" key="4">
    <source>
        <dbReference type="RuleBase" id="RU003744"/>
    </source>
</evidence>
<evidence type="ECO:0000313" key="8">
    <source>
        <dbReference type="Proteomes" id="UP000481033"/>
    </source>
</evidence>
<comment type="caution">
    <text evidence="7">The sequence shown here is derived from an EMBL/GenBank/DDBJ whole genome shotgun (WGS) entry which is preliminary data.</text>
</comment>
<proteinExistence type="inferred from homology"/>
<dbReference type="SMART" id="SM00062">
    <property type="entry name" value="PBPb"/>
    <property type="match status" value="1"/>
</dbReference>
<feature type="signal peptide" evidence="5">
    <location>
        <begin position="1"/>
        <end position="26"/>
    </location>
</feature>
<gene>
    <name evidence="7" type="ORF">DXZ20_11540</name>
</gene>
<feature type="chain" id="PRO_5026658715" evidence="5">
    <location>
        <begin position="27"/>
        <end position="364"/>
    </location>
</feature>
<dbReference type="PROSITE" id="PS01039">
    <property type="entry name" value="SBP_BACTERIAL_3"/>
    <property type="match status" value="1"/>
</dbReference>
<evidence type="ECO:0000256" key="2">
    <source>
        <dbReference type="ARBA" id="ARBA00022448"/>
    </source>
</evidence>
<dbReference type="EMBL" id="QXHD01000004">
    <property type="protein sequence ID" value="NEZ56292.1"/>
    <property type="molecule type" value="Genomic_DNA"/>
</dbReference>
<dbReference type="Gene3D" id="3.40.190.10">
    <property type="entry name" value="Periplasmic binding protein-like II"/>
    <property type="match status" value="2"/>
</dbReference>
<dbReference type="CDD" id="cd13692">
    <property type="entry name" value="PBP2_BztA"/>
    <property type="match status" value="1"/>
</dbReference>
<keyword evidence="8" id="KW-1185">Reference proteome</keyword>
<dbReference type="SUPFAM" id="SSF53850">
    <property type="entry name" value="Periplasmic binding protein-like II"/>
    <property type="match status" value="1"/>
</dbReference>
<dbReference type="Proteomes" id="UP000481033">
    <property type="component" value="Unassembled WGS sequence"/>
</dbReference>